<dbReference type="SUPFAM" id="SSF81296">
    <property type="entry name" value="E set domains"/>
    <property type="match status" value="3"/>
</dbReference>
<protein>
    <submittedName>
        <fullName evidence="7">Choice-of-anchor D domain-containing protein</fullName>
    </submittedName>
</protein>
<keyword evidence="4" id="KW-0969">Cilium</keyword>
<dbReference type="SUPFAM" id="SSF74853">
    <property type="entry name" value="Lamin A/C globular tail domain"/>
    <property type="match status" value="1"/>
</dbReference>
<evidence type="ECO:0000256" key="4">
    <source>
        <dbReference type="ARBA" id="ARBA00023069"/>
    </source>
</evidence>
<dbReference type="InterPro" id="IPR002909">
    <property type="entry name" value="IPT_dom"/>
</dbReference>
<evidence type="ECO:0000256" key="1">
    <source>
        <dbReference type="ARBA" id="ARBA00004138"/>
    </source>
</evidence>
<dbReference type="Proteomes" id="UP000270291">
    <property type="component" value="Unassembled WGS sequence"/>
</dbReference>
<evidence type="ECO:0000313" key="7">
    <source>
        <dbReference type="EMBL" id="RSK43238.1"/>
    </source>
</evidence>
<dbReference type="InterPro" id="IPR036415">
    <property type="entry name" value="Lamin_tail_dom_sf"/>
</dbReference>
<reference evidence="7 8" key="1">
    <citation type="submission" date="2018-12" db="EMBL/GenBank/DDBJ databases">
        <authorList>
            <person name="Feng G."/>
            <person name="Zhu H."/>
        </authorList>
    </citation>
    <scope>NUCLEOTIDE SEQUENCE [LARGE SCALE GENOMIC DNA]</scope>
    <source>
        <strain evidence="7 8">LMG 26000</strain>
    </source>
</reference>
<proteinExistence type="predicted"/>
<comment type="subcellular location">
    <subcellularLocation>
        <location evidence="1">Cell projection</location>
        <location evidence="1">Cilium</location>
    </subcellularLocation>
    <subcellularLocation>
        <location evidence="2">Cytoplasm</location>
    </subcellularLocation>
</comment>
<dbReference type="CDD" id="cd00102">
    <property type="entry name" value="IPT"/>
    <property type="match status" value="2"/>
</dbReference>
<dbReference type="InterPro" id="IPR014756">
    <property type="entry name" value="Ig_E-set"/>
</dbReference>
<evidence type="ECO:0000256" key="2">
    <source>
        <dbReference type="ARBA" id="ARBA00004496"/>
    </source>
</evidence>
<evidence type="ECO:0000313" key="8">
    <source>
        <dbReference type="Proteomes" id="UP000270291"/>
    </source>
</evidence>
<dbReference type="Pfam" id="PF22544">
    <property type="entry name" value="HYDIN_VesB_CFA65-like_Ig"/>
    <property type="match status" value="1"/>
</dbReference>
<sequence>MLHSFTRSVSLRGRQMTLQVLAVLLLLICPSFVKAQVVISQIYGSGNTGGATYRNDFVELFNRGTTPVTMTNWSVQYASSGGTFSGKATVNGIIGAGKYYLVQLSGGTSNGVALPTPDATGAIDLSGSAGKVVLANTTATVTFTAPSTFSSGNVVDFVGYGGAANAYEGGGRAPAPSTTTSVMRLSGGCTDSDNNNADFGAVAVAPRNSATAAAPCSTAPVITGFTPQTGPAGTVVTISGINLATITGVTFAGTSATNILATTSNVTATVAAGTPIGAAAVVLNDGTTEYTATGTFDVTAPIATPAITGFTPDRGPVGTVVTLSGTDFTGATAVRFNGTAASSYTVTNATTITATVPDGATTGPVTVTTGGGTATSSTSFSVENAVPTLASLDPATQVAGAGGFMLTATGANFIPSSVLYFNGAALSTTYLSETQLSATVPAAAIATAGAYPVTVTSPTPGGGTSGAVTFVVAVPFAGLTEPFEQGSKGGYATGNVSFASGPWELNNALVGTATGDAKNGSKSVRIQSTGLLTMLFDKIGGAADITLKAANYAGDTGGAFVVEVSSDQGGTWTQVGSTISLTSTALTTFSFTANTAGNVRLRVRKTAGNRINIDDVTIADYAPTNGPEIDLVQNASSISSNGTYDFGFVTAGNTASGTFIIRNLGTSDLKLGNPAVQLTGSADFTLMAQPAVTVLSSGSSTTFTVTFAPTATAPQTATLRIASDDADESPYILNLTGAVPPTYTWNGTGTNWAAAGSWTPNRATPSNSDVVVFDGSSTPTTTVTVDFSSPQTIGQLLIRNAATVGFNNTGTRTLTISNGSATGADLIITAGSGLTLTNTGSTETGLTMQLSTDATASIAGAVAFEAINANTGAHRLIGSGTNSIEFLSGSSFRSGLNVSGTPFGALTAYTGSVIFRNGSRLEQAGGLQPFAITAPGSVVTLEPTSQYVYSIPDNNSVPPLSGRTFGHLEFNIGTGVNTSSGANGTLTILGNLKVSSGNVGLNLDNTISIGGNIQIDAGSTLSFAPDAGGIETVALNGSTTQTISGAGTLTFGNTSRLQLDNAAGAVLARPLTLARLQLSTGTLTTTASNLLTLAVNAVLTGGSNSSYVAGPLARQTGVVTTTSTDVTFPIGKDGHYRPTSLRINAQATATTYVADLRNTSARSTAVQAPLARVSGIRFITITPTVPPTGFSGTVTLSFDTDDQVTDPSAASLVVAKRSNGGAWESIGRSASSGAGAGGTFVAGSLTSDAFTSFSDFALASTDPSYALNPLPVELVSFTARRHGSQVRLAWQTAAEHNSQYFEVQRSPDGHSFQKVTTVKAKGTAARYEAYDPQPLRQGMAYYRLRQVDTDGKEALSAVQVVGSQLNISVYPNPAHAELRVELPTAEVARYRILNAAGNTVVTGSLTGTATLPIAGLPVGLYHLQVTTAVSRTTHRFVKQ</sequence>
<gene>
    <name evidence="7" type="ORF">EI293_10005</name>
</gene>
<dbReference type="Pfam" id="PF01833">
    <property type="entry name" value="TIG"/>
    <property type="match status" value="3"/>
</dbReference>
<dbReference type="PROSITE" id="PS51841">
    <property type="entry name" value="LTD"/>
    <property type="match status" value="1"/>
</dbReference>
<accession>A0A3R9NWC7</accession>
<dbReference type="NCBIfam" id="TIGR04183">
    <property type="entry name" value="Por_Secre_tail"/>
    <property type="match status" value="1"/>
</dbReference>
<dbReference type="Gene3D" id="2.60.40.10">
    <property type="entry name" value="Immunoglobulins"/>
    <property type="match status" value="5"/>
</dbReference>
<keyword evidence="5" id="KW-0966">Cell projection</keyword>
<evidence type="ECO:0000259" key="6">
    <source>
        <dbReference type="PROSITE" id="PS51841"/>
    </source>
</evidence>
<dbReference type="OrthoDB" id="863479at2"/>
<dbReference type="Pfam" id="PF00932">
    <property type="entry name" value="LTD"/>
    <property type="match status" value="1"/>
</dbReference>
<dbReference type="InterPro" id="IPR026444">
    <property type="entry name" value="Secre_tail"/>
</dbReference>
<evidence type="ECO:0000256" key="5">
    <source>
        <dbReference type="ARBA" id="ARBA00023273"/>
    </source>
</evidence>
<keyword evidence="3" id="KW-0963">Cytoplasm</keyword>
<organism evidence="7 8">
    <name type="scientific">Hymenobacter perfusus</name>
    <dbReference type="NCBI Taxonomy" id="1236770"/>
    <lineage>
        <taxon>Bacteria</taxon>
        <taxon>Pseudomonadati</taxon>
        <taxon>Bacteroidota</taxon>
        <taxon>Cytophagia</taxon>
        <taxon>Cytophagales</taxon>
        <taxon>Hymenobacteraceae</taxon>
        <taxon>Hymenobacter</taxon>
    </lineage>
</organism>
<dbReference type="NCBIfam" id="NF012200">
    <property type="entry name" value="choice_anch_D"/>
    <property type="match status" value="1"/>
</dbReference>
<comment type="caution">
    <text evidence="7">The sequence shown here is derived from an EMBL/GenBank/DDBJ whole genome shotgun (WGS) entry which is preliminary data.</text>
</comment>
<feature type="domain" description="LTD" evidence="6">
    <location>
        <begin position="31"/>
        <end position="162"/>
    </location>
</feature>
<dbReference type="InterPro" id="IPR001322">
    <property type="entry name" value="Lamin_tail_dom"/>
</dbReference>
<dbReference type="SMART" id="SM00429">
    <property type="entry name" value="IPT"/>
    <property type="match status" value="2"/>
</dbReference>
<evidence type="ECO:0000256" key="3">
    <source>
        <dbReference type="ARBA" id="ARBA00022490"/>
    </source>
</evidence>
<dbReference type="GO" id="GO:0005737">
    <property type="term" value="C:cytoplasm"/>
    <property type="evidence" value="ECO:0007669"/>
    <property type="project" value="UniProtKB-SubCell"/>
</dbReference>
<dbReference type="EMBL" id="RWIU01000003">
    <property type="protein sequence ID" value="RSK43238.1"/>
    <property type="molecule type" value="Genomic_DNA"/>
</dbReference>
<dbReference type="InterPro" id="IPR013783">
    <property type="entry name" value="Ig-like_fold"/>
</dbReference>
<keyword evidence="8" id="KW-1185">Reference proteome</keyword>
<name>A0A3R9NWC7_9BACT</name>
<dbReference type="InterPro" id="IPR053879">
    <property type="entry name" value="HYDIN_VesB_CFA65-like_Ig"/>
</dbReference>